<dbReference type="AlphaFoldDB" id="A0A8H7R3G0"/>
<dbReference type="InterPro" id="IPR018004">
    <property type="entry name" value="KilA/APSES_HTH"/>
</dbReference>
<dbReference type="EMBL" id="JAEPRD010000049">
    <property type="protein sequence ID" value="KAG2203764.1"/>
    <property type="molecule type" value="Genomic_DNA"/>
</dbReference>
<sequence length="446" mass="49504">MEGLYQSPPYSYLPQQQQQQQHTDHLYRSNSYTHHAHHSMNHWSPPLPVSSPSTAAGGNPSHSHAYHYYANTNPSPPSARPKITTNIWEDEGTLCFQVDAKGVCVARRQDNDMINGTKLLNVVGMSRGKRDGILKNEKGRVVVKVGAMHLKGVWIPFSRATELAEKFKILDVLYPLFVEEPSVYLCNPIGNGQSVNGEVIPSVTNKCNMVSSPLPPFNNSHRTQQEEYSPSIPNWDSRPSYLNSHYDHHHPLNRVHQHSTDESDMYLFNGHTNRGSFSSVSSHQSYLYPVHQQHNEEERESVTTPTSYVDQIYHHTLTNRSFDSNKYTSSPYIKSSPYTNHHISTTANPRVGLLPPPPPSTATSTTPAAAAAAAAVTTTAVVTSGVTTSDGRSVTGSTTPSSWFSPETPTAVLFGKEDMVTGLKRRKTSTSSLDSRVTRRLKIEQD</sequence>
<reference evidence="7" key="1">
    <citation type="submission" date="2020-12" db="EMBL/GenBank/DDBJ databases">
        <title>Metabolic potential, ecology and presence of endohyphal bacteria is reflected in genomic diversity of Mucoromycotina.</title>
        <authorList>
            <person name="Muszewska A."/>
            <person name="Okrasinska A."/>
            <person name="Steczkiewicz K."/>
            <person name="Drgas O."/>
            <person name="Orlowska M."/>
            <person name="Perlinska-Lenart U."/>
            <person name="Aleksandrzak-Piekarczyk T."/>
            <person name="Szatraj K."/>
            <person name="Zielenkiewicz U."/>
            <person name="Pilsyk S."/>
            <person name="Malc E."/>
            <person name="Mieczkowski P."/>
            <person name="Kruszewska J.S."/>
            <person name="Biernat P."/>
            <person name="Pawlowska J."/>
        </authorList>
    </citation>
    <scope>NUCLEOTIDE SEQUENCE</scope>
    <source>
        <strain evidence="7">WA0000017839</strain>
    </source>
</reference>
<keyword evidence="3" id="KW-0238">DNA-binding</keyword>
<dbReference type="SMART" id="SM01252">
    <property type="entry name" value="KilA-N"/>
    <property type="match status" value="1"/>
</dbReference>
<comment type="similarity">
    <text evidence="1">Belongs to the EFG1/PHD1/stuA family.</text>
</comment>
<feature type="region of interest" description="Disordered" evidence="5">
    <location>
        <begin position="423"/>
        <end position="446"/>
    </location>
</feature>
<dbReference type="GO" id="GO:0043565">
    <property type="term" value="F:sequence-specific DNA binding"/>
    <property type="evidence" value="ECO:0007669"/>
    <property type="project" value="TreeGrafter"/>
</dbReference>
<evidence type="ECO:0000313" key="8">
    <source>
        <dbReference type="Proteomes" id="UP000603453"/>
    </source>
</evidence>
<accession>A0A8H7R3G0</accession>
<dbReference type="InterPro" id="IPR003163">
    <property type="entry name" value="Tscrpt_reg_HTH_APSES-type"/>
</dbReference>
<feature type="region of interest" description="Disordered" evidence="5">
    <location>
        <begin position="1"/>
        <end position="78"/>
    </location>
</feature>
<dbReference type="GO" id="GO:0003700">
    <property type="term" value="F:DNA-binding transcription factor activity"/>
    <property type="evidence" value="ECO:0007669"/>
    <property type="project" value="TreeGrafter"/>
</dbReference>
<comment type="caution">
    <text evidence="7">The sequence shown here is derived from an EMBL/GenBank/DDBJ whole genome shotgun (WGS) entry which is preliminary data.</text>
</comment>
<keyword evidence="8" id="KW-1185">Reference proteome</keyword>
<evidence type="ECO:0000259" key="6">
    <source>
        <dbReference type="PROSITE" id="PS51299"/>
    </source>
</evidence>
<dbReference type="OrthoDB" id="5407653at2759"/>
<dbReference type="PROSITE" id="PS51299">
    <property type="entry name" value="HTH_APSES"/>
    <property type="match status" value="1"/>
</dbReference>
<gene>
    <name evidence="7" type="ORF">INT47_012697</name>
</gene>
<evidence type="ECO:0000256" key="5">
    <source>
        <dbReference type="SAM" id="MobiDB-lite"/>
    </source>
</evidence>
<feature type="compositionally biased region" description="Low complexity" evidence="5">
    <location>
        <begin position="1"/>
        <end position="21"/>
    </location>
</feature>
<organism evidence="7 8">
    <name type="scientific">Mucor saturninus</name>
    <dbReference type="NCBI Taxonomy" id="64648"/>
    <lineage>
        <taxon>Eukaryota</taxon>
        <taxon>Fungi</taxon>
        <taxon>Fungi incertae sedis</taxon>
        <taxon>Mucoromycota</taxon>
        <taxon>Mucoromycotina</taxon>
        <taxon>Mucoromycetes</taxon>
        <taxon>Mucorales</taxon>
        <taxon>Mucorineae</taxon>
        <taxon>Mucoraceae</taxon>
        <taxon>Mucor</taxon>
    </lineage>
</organism>
<evidence type="ECO:0000256" key="1">
    <source>
        <dbReference type="ARBA" id="ARBA00007247"/>
    </source>
</evidence>
<keyword evidence="4" id="KW-0804">Transcription</keyword>
<proteinExistence type="inferred from homology"/>
<dbReference type="SUPFAM" id="SSF54616">
    <property type="entry name" value="DNA-binding domain of Mlu1-box binding protein MBP1"/>
    <property type="match status" value="1"/>
</dbReference>
<dbReference type="PANTHER" id="PTHR47792:SF1">
    <property type="entry name" value="PROTEIN SOK2-RELATED"/>
    <property type="match status" value="1"/>
</dbReference>
<evidence type="ECO:0000256" key="2">
    <source>
        <dbReference type="ARBA" id="ARBA00023015"/>
    </source>
</evidence>
<dbReference type="Gene3D" id="3.10.260.10">
    <property type="entry name" value="Transcription regulator HTH, APSES-type DNA-binding domain"/>
    <property type="match status" value="1"/>
</dbReference>
<dbReference type="GO" id="GO:0045944">
    <property type="term" value="P:positive regulation of transcription by RNA polymerase II"/>
    <property type="evidence" value="ECO:0007669"/>
    <property type="project" value="TreeGrafter"/>
</dbReference>
<dbReference type="Proteomes" id="UP000603453">
    <property type="component" value="Unassembled WGS sequence"/>
</dbReference>
<dbReference type="InterPro" id="IPR036887">
    <property type="entry name" value="HTH_APSES_sf"/>
</dbReference>
<dbReference type="InterPro" id="IPR029790">
    <property type="entry name" value="EFG1/Phd1/StuA"/>
</dbReference>
<feature type="domain" description="HTH APSES-type" evidence="6">
    <location>
        <begin position="82"/>
        <end position="188"/>
    </location>
</feature>
<evidence type="ECO:0000256" key="3">
    <source>
        <dbReference type="ARBA" id="ARBA00023125"/>
    </source>
</evidence>
<evidence type="ECO:0000313" key="7">
    <source>
        <dbReference type="EMBL" id="KAG2203764.1"/>
    </source>
</evidence>
<protein>
    <recommendedName>
        <fullName evidence="6">HTH APSES-type domain-containing protein</fullName>
    </recommendedName>
</protein>
<dbReference type="GO" id="GO:0005634">
    <property type="term" value="C:nucleus"/>
    <property type="evidence" value="ECO:0007669"/>
    <property type="project" value="TreeGrafter"/>
</dbReference>
<feature type="compositionally biased region" description="Polar residues" evidence="5">
    <location>
        <begin position="50"/>
        <end position="62"/>
    </location>
</feature>
<dbReference type="Pfam" id="PF04383">
    <property type="entry name" value="KilA-N"/>
    <property type="match status" value="1"/>
</dbReference>
<dbReference type="PANTHER" id="PTHR47792">
    <property type="entry name" value="PROTEIN SOK2-RELATED"/>
    <property type="match status" value="1"/>
</dbReference>
<keyword evidence="2" id="KW-0805">Transcription regulation</keyword>
<name>A0A8H7R3G0_9FUNG</name>
<evidence type="ECO:0000256" key="4">
    <source>
        <dbReference type="ARBA" id="ARBA00023163"/>
    </source>
</evidence>